<dbReference type="AlphaFoldDB" id="A0A266QBU4"/>
<dbReference type="PANTHER" id="PTHR11048:SF28">
    <property type="entry name" value="4-HYDROXYBENZOATE POLYPRENYLTRANSFERASE, MITOCHONDRIAL"/>
    <property type="match status" value="1"/>
</dbReference>
<comment type="pathway">
    <text evidence="12">Cofactor biosynthesis; ubiquinone biosynthesis.</text>
</comment>
<evidence type="ECO:0000313" key="15">
    <source>
        <dbReference type="EMBL" id="OZY87348.1"/>
    </source>
</evidence>
<keyword evidence="7 12" id="KW-0831">Ubiquinone biosynthesis</keyword>
<keyword evidence="8 12" id="KW-0812">Transmembrane</keyword>
<name>A0A266QBU4_9GAMM</name>
<comment type="cofactor">
    <cofactor evidence="1 12">
        <name>Mg(2+)</name>
        <dbReference type="ChEBI" id="CHEBI:18420"/>
    </cofactor>
</comment>
<feature type="transmembrane region" description="Helical" evidence="12">
    <location>
        <begin position="75"/>
        <end position="96"/>
    </location>
</feature>
<dbReference type="CDD" id="cd13959">
    <property type="entry name" value="PT_UbiA_COQ2"/>
    <property type="match status" value="1"/>
</dbReference>
<proteinExistence type="inferred from homology"/>
<dbReference type="FunFam" id="1.10.357.140:FF:000002">
    <property type="entry name" value="4-hydroxybenzoate octaprenyltransferase"/>
    <property type="match status" value="1"/>
</dbReference>
<dbReference type="EMBL" id="NHNI01000001">
    <property type="protein sequence ID" value="OZY87348.1"/>
    <property type="molecule type" value="Genomic_DNA"/>
</dbReference>
<evidence type="ECO:0000256" key="11">
    <source>
        <dbReference type="ARBA" id="ARBA00023136"/>
    </source>
</evidence>
<dbReference type="Gene3D" id="1.20.120.1780">
    <property type="entry name" value="UbiA prenyltransferase"/>
    <property type="match status" value="1"/>
</dbReference>
<keyword evidence="5 12" id="KW-0997">Cell inner membrane</keyword>
<dbReference type="STRING" id="1209072.GCA_000766945_03657"/>
<reference evidence="16" key="1">
    <citation type="submission" date="2017-05" db="EMBL/GenBank/DDBJ databases">
        <authorList>
            <person name="Barney B.M."/>
        </authorList>
    </citation>
    <scope>NUCLEOTIDE SEQUENCE [LARGE SCALE GENOMIC DNA]</scope>
    <source>
        <strain evidence="16">PSBB022</strain>
    </source>
</reference>
<dbReference type="Pfam" id="PF01040">
    <property type="entry name" value="UbiA"/>
    <property type="match status" value="1"/>
</dbReference>
<comment type="catalytic activity">
    <reaction evidence="12">
        <text>all-trans-octaprenyl diphosphate + 4-hydroxybenzoate = 4-hydroxy-3-(all-trans-octaprenyl)benzoate + diphosphate</text>
        <dbReference type="Rhea" id="RHEA:27782"/>
        <dbReference type="ChEBI" id="CHEBI:1617"/>
        <dbReference type="ChEBI" id="CHEBI:17879"/>
        <dbReference type="ChEBI" id="CHEBI:33019"/>
        <dbReference type="ChEBI" id="CHEBI:57711"/>
        <dbReference type="EC" id="2.5.1.39"/>
    </reaction>
</comment>
<evidence type="ECO:0000256" key="5">
    <source>
        <dbReference type="ARBA" id="ARBA00022519"/>
    </source>
</evidence>
<evidence type="ECO:0000256" key="13">
    <source>
        <dbReference type="NCBIfam" id="TIGR01474"/>
    </source>
</evidence>
<dbReference type="Proteomes" id="UP000216101">
    <property type="component" value="Unassembled WGS sequence"/>
</dbReference>
<comment type="similarity">
    <text evidence="3 12">Belongs to the UbiA prenyltransferase family.</text>
</comment>
<dbReference type="GO" id="GO:0006744">
    <property type="term" value="P:ubiquinone biosynthetic process"/>
    <property type="evidence" value="ECO:0007669"/>
    <property type="project" value="UniProtKB-UniRule"/>
</dbReference>
<comment type="subcellular location">
    <subcellularLocation>
        <location evidence="12">Cell inner membrane</location>
        <topology evidence="12">Multi-pass membrane protein</topology>
    </subcellularLocation>
    <subcellularLocation>
        <location evidence="2">Membrane</location>
        <topology evidence="2">Multi-pass membrane protein</topology>
    </subcellularLocation>
</comment>
<feature type="transmembrane region" description="Helical" evidence="12">
    <location>
        <begin position="49"/>
        <end position="69"/>
    </location>
</feature>
<dbReference type="Gene3D" id="1.10.357.140">
    <property type="entry name" value="UbiA prenyltransferase"/>
    <property type="match status" value="1"/>
</dbReference>
<dbReference type="HAMAP" id="MF_01635">
    <property type="entry name" value="UbiA"/>
    <property type="match status" value="1"/>
</dbReference>
<sequence>MTTPNKPRRAAKSTAAMKPPRTGLPQGIVATLQHKLPLYWRLMRMDRPIGTLLLLWPTLWALWLAAEGVPSLKNLLIFTLGVIVMRAAGCVINDFADRKIDGSVARTKDRPLATGAISSREAIGLFIGLCLLAFVLVLMTNLLTIELSVGGLLLAFCYPFMKRHTHLPQVVLGAAFAWGVPMAYAAEAGSLHENIWLIYLAVVLWTVAYDTFYAMVDRDDDLKIGVKSTAILFGEQDRLMTAILQILSLYALILVGDRFALGLLYYLGLAVAGGLFAYQQWLIRFRAREACFKAFLNNNWVGVAIFVGVATDYYFR</sequence>
<dbReference type="GO" id="GO:0005886">
    <property type="term" value="C:plasma membrane"/>
    <property type="evidence" value="ECO:0007669"/>
    <property type="project" value="UniProtKB-SubCell"/>
</dbReference>
<evidence type="ECO:0000256" key="10">
    <source>
        <dbReference type="ARBA" id="ARBA00022989"/>
    </source>
</evidence>
<accession>A0A266QBU4</accession>
<dbReference type="NCBIfam" id="TIGR01474">
    <property type="entry name" value="ubiA_proteo"/>
    <property type="match status" value="1"/>
</dbReference>
<feature type="transmembrane region" description="Helical" evidence="12">
    <location>
        <begin position="196"/>
        <end position="216"/>
    </location>
</feature>
<protein>
    <recommendedName>
        <fullName evidence="12 13">4-hydroxybenzoate octaprenyltransferase</fullName>
        <ecNumber evidence="12 13">2.5.1.39</ecNumber>
    </recommendedName>
    <alternativeName>
        <fullName evidence="12">4-HB polyprenyltransferase</fullName>
    </alternativeName>
</protein>
<evidence type="ECO:0000256" key="3">
    <source>
        <dbReference type="ARBA" id="ARBA00005985"/>
    </source>
</evidence>
<dbReference type="PANTHER" id="PTHR11048">
    <property type="entry name" value="PRENYLTRANSFERASES"/>
    <property type="match status" value="1"/>
</dbReference>
<feature type="transmembrane region" description="Helical" evidence="12">
    <location>
        <begin position="117"/>
        <end position="136"/>
    </location>
</feature>
<feature type="region of interest" description="Disordered" evidence="14">
    <location>
        <begin position="1"/>
        <end position="20"/>
    </location>
</feature>
<evidence type="ECO:0000256" key="9">
    <source>
        <dbReference type="ARBA" id="ARBA00022842"/>
    </source>
</evidence>
<evidence type="ECO:0000256" key="12">
    <source>
        <dbReference type="HAMAP-Rule" id="MF_01635"/>
    </source>
</evidence>
<dbReference type="InterPro" id="IPR030470">
    <property type="entry name" value="UbiA_prenylTrfase_CS"/>
</dbReference>
<keyword evidence="10 12" id="KW-1133">Transmembrane helix</keyword>
<dbReference type="GO" id="GO:0008412">
    <property type="term" value="F:4-hydroxybenzoate polyprenyltransferase activity"/>
    <property type="evidence" value="ECO:0007669"/>
    <property type="project" value="UniProtKB-UniRule"/>
</dbReference>
<dbReference type="EC" id="2.5.1.39" evidence="12 13"/>
<feature type="transmembrane region" description="Helical" evidence="12">
    <location>
        <begin position="237"/>
        <end position="256"/>
    </location>
</feature>
<comment type="caution">
    <text evidence="15">The sequence shown here is derived from an EMBL/GenBank/DDBJ whole genome shotgun (WGS) entry which is preliminary data.</text>
</comment>
<dbReference type="FunFam" id="1.20.120.1780:FF:000001">
    <property type="entry name" value="4-hydroxybenzoate octaprenyltransferase"/>
    <property type="match status" value="1"/>
</dbReference>
<evidence type="ECO:0000256" key="14">
    <source>
        <dbReference type="SAM" id="MobiDB-lite"/>
    </source>
</evidence>
<keyword evidence="4 12" id="KW-1003">Cell membrane</keyword>
<dbReference type="RefSeq" id="WP_094984777.1">
    <property type="nucleotide sequence ID" value="NZ_NHNI01000001.1"/>
</dbReference>
<dbReference type="InterPro" id="IPR000537">
    <property type="entry name" value="UbiA_prenyltransferase"/>
</dbReference>
<feature type="transmembrane region" description="Helical" evidence="12">
    <location>
        <begin position="167"/>
        <end position="184"/>
    </location>
</feature>
<evidence type="ECO:0000256" key="1">
    <source>
        <dbReference type="ARBA" id="ARBA00001946"/>
    </source>
</evidence>
<dbReference type="PROSITE" id="PS00943">
    <property type="entry name" value="UBIA"/>
    <property type="match status" value="1"/>
</dbReference>
<keyword evidence="11 12" id="KW-0472">Membrane</keyword>
<gene>
    <name evidence="12" type="primary">ubiA</name>
    <name evidence="15" type="ORF">CBP51_10320</name>
</gene>
<feature type="compositionally biased region" description="Basic residues" evidence="14">
    <location>
        <begin position="1"/>
        <end position="11"/>
    </location>
</feature>
<comment type="function">
    <text evidence="12">Catalyzes the prenylation of para-hydroxybenzoate (PHB) with an all-trans polyprenyl group. Mediates the second step in the final reaction sequence of ubiquinone-8 (UQ-8) biosynthesis, which is the condensation of the polyisoprenoid side chain with PHB, generating the first membrane-bound Q intermediate 3-octaprenyl-4-hydroxybenzoate.</text>
</comment>
<dbReference type="InterPro" id="IPR039653">
    <property type="entry name" value="Prenyltransferase"/>
</dbReference>
<evidence type="ECO:0000313" key="16">
    <source>
        <dbReference type="Proteomes" id="UP000216101"/>
    </source>
</evidence>
<keyword evidence="6 12" id="KW-0808">Transferase</keyword>
<evidence type="ECO:0000256" key="4">
    <source>
        <dbReference type="ARBA" id="ARBA00022475"/>
    </source>
</evidence>
<keyword evidence="9 12" id="KW-0460">Magnesium</keyword>
<evidence type="ECO:0000256" key="8">
    <source>
        <dbReference type="ARBA" id="ARBA00022692"/>
    </source>
</evidence>
<organism evidence="15 16">
    <name type="scientific">Cellvibrio mixtus</name>
    <dbReference type="NCBI Taxonomy" id="39650"/>
    <lineage>
        <taxon>Bacteria</taxon>
        <taxon>Pseudomonadati</taxon>
        <taxon>Pseudomonadota</taxon>
        <taxon>Gammaproteobacteria</taxon>
        <taxon>Cellvibrionales</taxon>
        <taxon>Cellvibrionaceae</taxon>
        <taxon>Cellvibrio</taxon>
    </lineage>
</organism>
<dbReference type="UniPathway" id="UPA00232"/>
<keyword evidence="16" id="KW-1185">Reference proteome</keyword>
<evidence type="ECO:0000256" key="6">
    <source>
        <dbReference type="ARBA" id="ARBA00022679"/>
    </source>
</evidence>
<dbReference type="InterPro" id="IPR044878">
    <property type="entry name" value="UbiA_sf"/>
</dbReference>
<feature type="transmembrane region" description="Helical" evidence="12">
    <location>
        <begin position="262"/>
        <end position="283"/>
    </location>
</feature>
<feature type="transmembrane region" description="Helical" evidence="12">
    <location>
        <begin position="295"/>
        <end position="315"/>
    </location>
</feature>
<evidence type="ECO:0000256" key="2">
    <source>
        <dbReference type="ARBA" id="ARBA00004141"/>
    </source>
</evidence>
<dbReference type="InterPro" id="IPR006370">
    <property type="entry name" value="HB_polyprenyltransferase-like"/>
</dbReference>
<evidence type="ECO:0000256" key="7">
    <source>
        <dbReference type="ARBA" id="ARBA00022688"/>
    </source>
</evidence>